<dbReference type="AlphaFoldDB" id="A0AAV4VB20"/>
<gene>
    <name evidence="1" type="ORF">CDAR_394791</name>
</gene>
<keyword evidence="2" id="KW-1185">Reference proteome</keyword>
<sequence>MDEKDPVVVFAPRHAAMIFSENTDLSTSFAQRLSLRNIILLSGTSIGVFPKDAKIPRYRMQIFGSLMVLNNQVSYRWDSNPKSVTDNDRK</sequence>
<name>A0AAV4VB20_9ARAC</name>
<dbReference type="Proteomes" id="UP001054837">
    <property type="component" value="Unassembled WGS sequence"/>
</dbReference>
<organism evidence="1 2">
    <name type="scientific">Caerostris darwini</name>
    <dbReference type="NCBI Taxonomy" id="1538125"/>
    <lineage>
        <taxon>Eukaryota</taxon>
        <taxon>Metazoa</taxon>
        <taxon>Ecdysozoa</taxon>
        <taxon>Arthropoda</taxon>
        <taxon>Chelicerata</taxon>
        <taxon>Arachnida</taxon>
        <taxon>Araneae</taxon>
        <taxon>Araneomorphae</taxon>
        <taxon>Entelegynae</taxon>
        <taxon>Araneoidea</taxon>
        <taxon>Araneidae</taxon>
        <taxon>Caerostris</taxon>
    </lineage>
</organism>
<proteinExistence type="predicted"/>
<evidence type="ECO:0000313" key="2">
    <source>
        <dbReference type="Proteomes" id="UP001054837"/>
    </source>
</evidence>
<accession>A0AAV4VB20</accession>
<reference evidence="1 2" key="1">
    <citation type="submission" date="2021-06" db="EMBL/GenBank/DDBJ databases">
        <title>Caerostris darwini draft genome.</title>
        <authorList>
            <person name="Kono N."/>
            <person name="Arakawa K."/>
        </authorList>
    </citation>
    <scope>NUCLEOTIDE SEQUENCE [LARGE SCALE GENOMIC DNA]</scope>
</reference>
<comment type="caution">
    <text evidence="1">The sequence shown here is derived from an EMBL/GenBank/DDBJ whole genome shotgun (WGS) entry which is preliminary data.</text>
</comment>
<dbReference type="EMBL" id="BPLQ01012693">
    <property type="protein sequence ID" value="GIY67126.1"/>
    <property type="molecule type" value="Genomic_DNA"/>
</dbReference>
<protein>
    <submittedName>
        <fullName evidence="1">Uncharacterized protein</fullName>
    </submittedName>
</protein>
<evidence type="ECO:0000313" key="1">
    <source>
        <dbReference type="EMBL" id="GIY67126.1"/>
    </source>
</evidence>